<keyword evidence="6" id="KW-1185">Reference proteome</keyword>
<organism evidence="5 6">
    <name type="scientific">Paramecium pentaurelia</name>
    <dbReference type="NCBI Taxonomy" id="43138"/>
    <lineage>
        <taxon>Eukaryota</taxon>
        <taxon>Sar</taxon>
        <taxon>Alveolata</taxon>
        <taxon>Ciliophora</taxon>
        <taxon>Intramacronucleata</taxon>
        <taxon>Oligohymenophorea</taxon>
        <taxon>Peniculida</taxon>
        <taxon>Parameciidae</taxon>
        <taxon>Paramecium</taxon>
    </lineage>
</organism>
<feature type="repeat" description="WD" evidence="3">
    <location>
        <begin position="752"/>
        <end position="793"/>
    </location>
</feature>
<dbReference type="Pfam" id="PF23414">
    <property type="entry name" value="Beta-prop_EML_2"/>
    <property type="match status" value="1"/>
</dbReference>
<feature type="repeat" description="WD" evidence="3">
    <location>
        <begin position="415"/>
        <end position="456"/>
    </location>
</feature>
<evidence type="ECO:0000313" key="5">
    <source>
        <dbReference type="EMBL" id="CAD8194024.1"/>
    </source>
</evidence>
<dbReference type="PROSITE" id="PS00678">
    <property type="entry name" value="WD_REPEATS_1"/>
    <property type="match status" value="8"/>
</dbReference>
<proteinExistence type="predicted"/>
<evidence type="ECO:0000256" key="3">
    <source>
        <dbReference type="PROSITE-ProRule" id="PRU00221"/>
    </source>
</evidence>
<dbReference type="SMART" id="SM00320">
    <property type="entry name" value="WD40"/>
    <property type="match status" value="10"/>
</dbReference>
<dbReference type="Proteomes" id="UP000689195">
    <property type="component" value="Unassembled WGS sequence"/>
</dbReference>
<feature type="repeat" description="WD" evidence="3">
    <location>
        <begin position="542"/>
        <end position="583"/>
    </location>
</feature>
<keyword evidence="1 3" id="KW-0853">WD repeat</keyword>
<dbReference type="Pfam" id="PF00805">
    <property type="entry name" value="Pentapeptide"/>
    <property type="match status" value="1"/>
</dbReference>
<dbReference type="AlphaFoldDB" id="A0A8S1WVD6"/>
<feature type="repeat" description="WD" evidence="3">
    <location>
        <begin position="373"/>
        <end position="414"/>
    </location>
</feature>
<evidence type="ECO:0000256" key="2">
    <source>
        <dbReference type="ARBA" id="ARBA00022737"/>
    </source>
</evidence>
<dbReference type="InterPro" id="IPR001646">
    <property type="entry name" value="5peptide_repeat"/>
</dbReference>
<gene>
    <name evidence="5" type="ORF">PPENT_87.1.T1050179</name>
</gene>
<protein>
    <recommendedName>
        <fullName evidence="4">EML-like second beta-propeller domain-containing protein</fullName>
    </recommendedName>
</protein>
<feature type="repeat" description="WD" evidence="3">
    <location>
        <begin position="626"/>
        <end position="667"/>
    </location>
</feature>
<evidence type="ECO:0000256" key="1">
    <source>
        <dbReference type="ARBA" id="ARBA00022574"/>
    </source>
</evidence>
<feature type="repeat" description="WD" evidence="3">
    <location>
        <begin position="457"/>
        <end position="498"/>
    </location>
</feature>
<evidence type="ECO:0000259" key="4">
    <source>
        <dbReference type="Pfam" id="PF23414"/>
    </source>
</evidence>
<dbReference type="EMBL" id="CAJJDO010000105">
    <property type="protein sequence ID" value="CAD8194024.1"/>
    <property type="molecule type" value="Genomic_DNA"/>
</dbReference>
<comment type="caution">
    <text evidence="5">The sequence shown here is derived from an EMBL/GenBank/DDBJ whole genome shotgun (WGS) entry which is preliminary data.</text>
</comment>
<sequence>MNCTFHFQNQISLICRAPHKCECQRKLCAECQDIHGVDPKYIVSVKKFREMVNKKLTEVKFGESSSELTKWRGAFKSLLSQTESMFQKIWEGLSQSIKQVYDLIEKENQLFYNLINENTNLAESSYADIEKLVKIVEGTTLDEWNDSKNSYMMKLDETKKWWDHHIHASIEKLKEGIELLKSLIKEVEEDIYFTKTDLFEMLTYLQDIDETLYKKILEILRREKVSDIFGFIQMAKNQNLKYKGGKENHKFNQNDYSSEIYEKTRSELIKKKVNKGIIDFIKFLVLITSIDGKFIQSGSNGLSLLVDMKVDLKNQCFENIRIKNASLIGGNFVRCNLSGSEFDNVDISGVNLNGAQMFNCQWKNIKINELNKLDGHSSCVNSVCISPDGNTLASGSDDQSIRLWDTKTGLQKAKLDGHTNLVMSVCFSPDGNTLASGSYDKSIRLWDVTTGQQQAKLEGHTHNVNSTCFSPDGNTLASCSWDTSVRLWDVKTRQQIDQFDGHTRTVYSVCFSPDGNTLASSSFDNSIRLWDVRTGQQQKAQLDGHNDYFKSICFSPDGNTLASCSVANSICLWDIKKGQQKAQLDGHSDVVKQVCFSPDGNTLASGSWDNSIRLWNVKTGLQKAKLDGHTSGILSVCFSPDGNTLASGSYDNSIRLWDVIKGQQKAKQDSHSDYIPSVYFSPDGNTLASCNYDKSIRLWDVKTGQQKAKLDGHSNYVMSVCFSPDGKTLASGSIDKTIRLWDVKTGQQIGKLDGHSDYVISVCFTPDGNTLASGSIENSIRLWNLKKGQEIKYSDKNYKDLLKQFKIPLQQNSPLSFPTSTTTLLISQQAIFQAKEALILKGDFINQEGQNLRQLFKSSGSCFLEDLKQQSI</sequence>
<accession>A0A8S1WVD6</accession>
<dbReference type="PANTHER" id="PTHR22847">
    <property type="entry name" value="WD40 REPEAT PROTEIN"/>
    <property type="match status" value="1"/>
</dbReference>
<reference evidence="5" key="1">
    <citation type="submission" date="2021-01" db="EMBL/GenBank/DDBJ databases">
        <authorList>
            <consortium name="Genoscope - CEA"/>
            <person name="William W."/>
        </authorList>
    </citation>
    <scope>NUCLEOTIDE SEQUENCE</scope>
</reference>
<name>A0A8S1WVD6_9CILI</name>
<feature type="repeat" description="WD" evidence="3">
    <location>
        <begin position="668"/>
        <end position="709"/>
    </location>
</feature>
<keyword evidence="2" id="KW-0677">Repeat</keyword>
<feature type="repeat" description="WD" evidence="3">
    <location>
        <begin position="499"/>
        <end position="540"/>
    </location>
</feature>
<dbReference type="GO" id="GO:1990234">
    <property type="term" value="C:transferase complex"/>
    <property type="evidence" value="ECO:0007669"/>
    <property type="project" value="UniProtKB-ARBA"/>
</dbReference>
<dbReference type="InterPro" id="IPR019775">
    <property type="entry name" value="WD40_repeat_CS"/>
</dbReference>
<dbReference type="PROSITE" id="PS50082">
    <property type="entry name" value="WD_REPEATS_2"/>
    <property type="match status" value="10"/>
</dbReference>
<dbReference type="CDD" id="cd00200">
    <property type="entry name" value="WD40"/>
    <property type="match status" value="2"/>
</dbReference>
<dbReference type="Pfam" id="PF00400">
    <property type="entry name" value="WD40"/>
    <property type="match status" value="5"/>
</dbReference>
<evidence type="ECO:0000313" key="6">
    <source>
        <dbReference type="Proteomes" id="UP000689195"/>
    </source>
</evidence>
<feature type="repeat" description="WD" evidence="3">
    <location>
        <begin position="710"/>
        <end position="751"/>
    </location>
</feature>
<feature type="domain" description="EML-like second beta-propeller" evidence="4">
    <location>
        <begin position="382"/>
        <end position="540"/>
    </location>
</feature>
<dbReference type="InterPro" id="IPR001680">
    <property type="entry name" value="WD40_rpt"/>
</dbReference>
<dbReference type="PROSITE" id="PS50294">
    <property type="entry name" value="WD_REPEATS_REGION"/>
    <property type="match status" value="10"/>
</dbReference>
<dbReference type="FunFam" id="2.130.10.10:FF:002141">
    <property type="entry name" value="Uncharacterized protein"/>
    <property type="match status" value="1"/>
</dbReference>
<dbReference type="PANTHER" id="PTHR22847:SF637">
    <property type="entry name" value="WD REPEAT DOMAIN 5B"/>
    <property type="match status" value="1"/>
</dbReference>
<feature type="repeat" description="WD" evidence="3">
    <location>
        <begin position="584"/>
        <end position="625"/>
    </location>
</feature>
<dbReference type="InterPro" id="IPR055442">
    <property type="entry name" value="Beta-prop_EML-like_2nd"/>
</dbReference>